<accession>A0ABC9BAT3</accession>
<keyword evidence="4" id="KW-0521">NADP</keyword>
<evidence type="ECO:0000256" key="2">
    <source>
        <dbReference type="ARBA" id="ARBA00022516"/>
    </source>
</evidence>
<dbReference type="PANTHER" id="PTHR11011">
    <property type="entry name" value="MALE STERILITY PROTEIN 2-RELATED"/>
    <property type="match status" value="1"/>
</dbReference>
<evidence type="ECO:0000259" key="5">
    <source>
        <dbReference type="Pfam" id="PF03015"/>
    </source>
</evidence>
<comment type="similarity">
    <text evidence="1 4">Belongs to the fatty acyl-CoA reductase family.</text>
</comment>
<evidence type="ECO:0000256" key="1">
    <source>
        <dbReference type="ARBA" id="ARBA00005928"/>
    </source>
</evidence>
<keyword evidence="3 4" id="KW-0443">Lipid metabolism</keyword>
<evidence type="ECO:0000256" key="4">
    <source>
        <dbReference type="RuleBase" id="RU363097"/>
    </source>
</evidence>
<dbReference type="Pfam" id="PF07993">
    <property type="entry name" value="NAD_binding_4"/>
    <property type="match status" value="1"/>
</dbReference>
<dbReference type="AlphaFoldDB" id="A0ABC9BAT3"/>
<keyword evidence="8" id="KW-1185">Reference proteome</keyword>
<dbReference type="PANTHER" id="PTHR11011:SF99">
    <property type="entry name" value="FATTY ACYL-COA REDUCTASE 3"/>
    <property type="match status" value="1"/>
</dbReference>
<reference evidence="7 8" key="2">
    <citation type="submission" date="2024-10" db="EMBL/GenBank/DDBJ databases">
        <authorList>
            <person name="Ryan C."/>
        </authorList>
    </citation>
    <scope>NUCLEOTIDE SEQUENCE [LARGE SCALE GENOMIC DNA]</scope>
</reference>
<evidence type="ECO:0000259" key="6">
    <source>
        <dbReference type="Pfam" id="PF07993"/>
    </source>
</evidence>
<protein>
    <recommendedName>
        <fullName evidence="4">Fatty acyl-CoA reductase</fullName>
        <ecNumber evidence="4">1.2.1.84</ecNumber>
    </recommendedName>
</protein>
<dbReference type="GO" id="GO:0006629">
    <property type="term" value="P:lipid metabolic process"/>
    <property type="evidence" value="ECO:0007669"/>
    <property type="project" value="UniProtKB-KW"/>
</dbReference>
<evidence type="ECO:0000313" key="7">
    <source>
        <dbReference type="EMBL" id="CAL4998117.1"/>
    </source>
</evidence>
<comment type="function">
    <text evidence="4">Catalyzes the reduction of fatty acyl-CoA to fatty alcohols.</text>
</comment>
<reference evidence="8" key="1">
    <citation type="submission" date="2024-06" db="EMBL/GenBank/DDBJ databases">
        <authorList>
            <person name="Ryan C."/>
        </authorList>
    </citation>
    <scope>NUCLEOTIDE SEQUENCE [LARGE SCALE GENOMIC DNA]</scope>
</reference>
<proteinExistence type="inferred from homology"/>
<dbReference type="EC" id="1.2.1.84" evidence="4"/>
<name>A0ABC9BAT3_9POAL</name>
<evidence type="ECO:0000256" key="3">
    <source>
        <dbReference type="ARBA" id="ARBA00023098"/>
    </source>
</evidence>
<feature type="domain" description="Fatty acyl-CoA reductase C-terminal" evidence="5">
    <location>
        <begin position="436"/>
        <end position="536"/>
    </location>
</feature>
<evidence type="ECO:0000313" key="8">
    <source>
        <dbReference type="Proteomes" id="UP001497457"/>
    </source>
</evidence>
<dbReference type="CDD" id="cd09071">
    <property type="entry name" value="FAR_C"/>
    <property type="match status" value="1"/>
</dbReference>
<gene>
    <name evidence="7" type="ORF">URODEC1_LOCUS63684</name>
</gene>
<dbReference type="InterPro" id="IPR036291">
    <property type="entry name" value="NAD(P)-bd_dom_sf"/>
</dbReference>
<dbReference type="GO" id="GO:0102965">
    <property type="term" value="F:alcohol-forming long-chain fatty acyl-CoA reductase activity"/>
    <property type="evidence" value="ECO:0007669"/>
    <property type="project" value="UniProtKB-EC"/>
</dbReference>
<dbReference type="InterPro" id="IPR026055">
    <property type="entry name" value="FAR"/>
</dbReference>
<dbReference type="Gene3D" id="3.40.50.720">
    <property type="entry name" value="NAD(P)-binding Rossmann-like Domain"/>
    <property type="match status" value="1"/>
</dbReference>
<sequence>MIPELLALLLRLPNAQPVVFSHTTHKSQKLQRHAHTLSKMIGELDADAIVGYFRGKSILITGSTGFLGKVLVEKILRVQPDVKKLFLLIRAANVESAKQRVDTEVTGREIFRVLKEKHGSTFEDFIQEKVCPLAGDIMYKNLGLGNAKLTELSKEIDIIINGAATTNFYERYDVAFDVNVMGAKHICEFAKRCNQLKMLLHVSTAYVAGEQEGILPEKPFLVGETLREGAHLDIESELNLIKETRREVKANYSSERVEKRTMKELGLKRAREFGWPNTYVFTKAMGEMTLGHLRGDLPVVIIRPSIITSILNEPLPGWMEGIRTIDSFIIGYAKQALSVFLVDLNLIMDVVPGDMVVNAMMVAMAAHSEEQAQRIYHVTSSLRNPAPYAVLAESGHRYFLHNPPRSRKNGEVARLSRMRFFRTLLGFRAYMAVRFRLPLEILRLLNFALCGAFSRRDNELSRKYRYIMHIADLYAPYALFKGCFDDTNTERLRAAVMVNKQRDKSRGYDFGFDPKSIDWDDYFYTVHIPGVVKYLCDH</sequence>
<dbReference type="EMBL" id="OZ075135">
    <property type="protein sequence ID" value="CAL4998117.1"/>
    <property type="molecule type" value="Genomic_DNA"/>
</dbReference>
<dbReference type="InterPro" id="IPR013120">
    <property type="entry name" value="FAR_NAD-bd"/>
</dbReference>
<comment type="catalytic activity">
    <reaction evidence="4">
        <text>a long-chain fatty acyl-CoA + 2 NADPH + 2 H(+) = a long-chain primary fatty alcohol + 2 NADP(+) + CoA</text>
        <dbReference type="Rhea" id="RHEA:52716"/>
        <dbReference type="ChEBI" id="CHEBI:15378"/>
        <dbReference type="ChEBI" id="CHEBI:57287"/>
        <dbReference type="ChEBI" id="CHEBI:57783"/>
        <dbReference type="ChEBI" id="CHEBI:58349"/>
        <dbReference type="ChEBI" id="CHEBI:77396"/>
        <dbReference type="ChEBI" id="CHEBI:83139"/>
        <dbReference type="EC" id="1.2.1.84"/>
    </reaction>
</comment>
<keyword evidence="2 4" id="KW-0444">Lipid biosynthesis</keyword>
<dbReference type="Proteomes" id="UP001497457">
    <property type="component" value="Chromosome 25rd"/>
</dbReference>
<dbReference type="InterPro" id="IPR033640">
    <property type="entry name" value="FAR_C"/>
</dbReference>
<dbReference type="SUPFAM" id="SSF51735">
    <property type="entry name" value="NAD(P)-binding Rossmann-fold domains"/>
    <property type="match status" value="1"/>
</dbReference>
<feature type="domain" description="Thioester reductase (TE)" evidence="6">
    <location>
        <begin position="60"/>
        <end position="360"/>
    </location>
</feature>
<keyword evidence="4" id="KW-0560">Oxidoreductase</keyword>
<organism evidence="7 8">
    <name type="scientific">Urochloa decumbens</name>
    <dbReference type="NCBI Taxonomy" id="240449"/>
    <lineage>
        <taxon>Eukaryota</taxon>
        <taxon>Viridiplantae</taxon>
        <taxon>Streptophyta</taxon>
        <taxon>Embryophyta</taxon>
        <taxon>Tracheophyta</taxon>
        <taxon>Spermatophyta</taxon>
        <taxon>Magnoliopsida</taxon>
        <taxon>Liliopsida</taxon>
        <taxon>Poales</taxon>
        <taxon>Poaceae</taxon>
        <taxon>PACMAD clade</taxon>
        <taxon>Panicoideae</taxon>
        <taxon>Panicodae</taxon>
        <taxon>Paniceae</taxon>
        <taxon>Melinidinae</taxon>
        <taxon>Urochloa</taxon>
    </lineage>
</organism>
<dbReference type="Pfam" id="PF03015">
    <property type="entry name" value="Sterile"/>
    <property type="match status" value="1"/>
</dbReference>
<dbReference type="CDD" id="cd05236">
    <property type="entry name" value="FAR-N_SDR_e"/>
    <property type="match status" value="1"/>
</dbReference>